<keyword evidence="5 7" id="KW-0560">Oxidoreductase</keyword>
<gene>
    <name evidence="7 9" type="primary">proA</name>
    <name evidence="9" type="ORF">UB32_00940</name>
</gene>
<comment type="function">
    <text evidence="7">Catalyzes the NADPH-dependent reduction of L-glutamate 5-phosphate into L-glutamate 5-semialdehyde and phosphate. The product spontaneously undergoes cyclization to form 1-pyrroline-5-carboxylate.</text>
</comment>
<dbReference type="InterPro" id="IPR020593">
    <property type="entry name" value="G-glutamylP_reductase_CS"/>
</dbReference>
<dbReference type="PANTHER" id="PTHR11063:SF8">
    <property type="entry name" value="DELTA-1-PYRROLINE-5-CARBOXYLATE SYNTHASE"/>
    <property type="match status" value="1"/>
</dbReference>
<dbReference type="PROSITE" id="PS01223">
    <property type="entry name" value="PROA"/>
    <property type="match status" value="1"/>
</dbReference>
<proteinExistence type="inferred from homology"/>
<dbReference type="PATRIC" id="fig|285983.3.peg.85"/>
<dbReference type="InterPro" id="IPR000965">
    <property type="entry name" value="GPR_dom"/>
</dbReference>
<dbReference type="EC" id="1.2.1.41" evidence="7"/>
<dbReference type="PANTHER" id="PTHR11063">
    <property type="entry name" value="GLUTAMATE SEMIALDEHYDE DEHYDROGENASE"/>
    <property type="match status" value="1"/>
</dbReference>
<dbReference type="GO" id="GO:0005737">
    <property type="term" value="C:cytoplasm"/>
    <property type="evidence" value="ECO:0007669"/>
    <property type="project" value="UniProtKB-SubCell"/>
</dbReference>
<evidence type="ECO:0000256" key="3">
    <source>
        <dbReference type="ARBA" id="ARBA00022650"/>
    </source>
</evidence>
<comment type="pathway">
    <text evidence="1 7">Amino-acid biosynthesis; L-proline biosynthesis; L-glutamate 5-semialdehyde from L-glutamate: step 2/2.</text>
</comment>
<evidence type="ECO:0000313" key="10">
    <source>
        <dbReference type="Proteomes" id="UP000032512"/>
    </source>
</evidence>
<evidence type="ECO:0000256" key="7">
    <source>
        <dbReference type="HAMAP-Rule" id="MF_00412"/>
    </source>
</evidence>
<evidence type="ECO:0000256" key="2">
    <source>
        <dbReference type="ARBA" id="ARBA00022605"/>
    </source>
</evidence>
<dbReference type="SUPFAM" id="SSF53720">
    <property type="entry name" value="ALDH-like"/>
    <property type="match status" value="1"/>
</dbReference>
<dbReference type="GO" id="GO:0004350">
    <property type="term" value="F:glutamate-5-semialdehyde dehydrogenase activity"/>
    <property type="evidence" value="ECO:0007669"/>
    <property type="project" value="UniProtKB-UniRule"/>
</dbReference>
<keyword evidence="7" id="KW-0963">Cytoplasm</keyword>
<dbReference type="NCBIfam" id="NF001221">
    <property type="entry name" value="PRK00197.1"/>
    <property type="match status" value="1"/>
</dbReference>
<dbReference type="InterPro" id="IPR012134">
    <property type="entry name" value="Glu-5-SA_DH"/>
</dbReference>
<evidence type="ECO:0000313" key="9">
    <source>
        <dbReference type="EMBL" id="KIY23808.1"/>
    </source>
</evidence>
<comment type="caution">
    <text evidence="9">The sequence shown here is derived from an EMBL/GenBank/DDBJ whole genome shotgun (WGS) entry which is preliminary data.</text>
</comment>
<evidence type="ECO:0000256" key="6">
    <source>
        <dbReference type="ARBA" id="ARBA00049024"/>
    </source>
</evidence>
<dbReference type="InterPro" id="IPR015590">
    <property type="entry name" value="Aldehyde_DH_dom"/>
</dbReference>
<dbReference type="InterPro" id="IPR016163">
    <property type="entry name" value="Ald_DH_C"/>
</dbReference>
<comment type="subcellular location">
    <subcellularLocation>
        <location evidence="7">Cytoplasm</location>
    </subcellularLocation>
</comment>
<name>A0A0D6ZGQ1_9BACI</name>
<dbReference type="UniPathway" id="UPA00098">
    <property type="reaction ID" value="UER00360"/>
</dbReference>
<dbReference type="InterPro" id="IPR016162">
    <property type="entry name" value="Ald_DH_N"/>
</dbReference>
<feature type="domain" description="Aldehyde dehydrogenase" evidence="8">
    <location>
        <begin position="87"/>
        <end position="283"/>
    </location>
</feature>
<accession>A0A0D6ZGQ1</accession>
<dbReference type="Pfam" id="PF00171">
    <property type="entry name" value="Aldedh"/>
    <property type="match status" value="1"/>
</dbReference>
<evidence type="ECO:0000256" key="4">
    <source>
        <dbReference type="ARBA" id="ARBA00022857"/>
    </source>
</evidence>
<dbReference type="CDD" id="cd07079">
    <property type="entry name" value="ALDH_F18-19_ProA-GPR"/>
    <property type="match status" value="1"/>
</dbReference>
<dbReference type="EMBL" id="JXIQ01000010">
    <property type="protein sequence ID" value="KIY23808.1"/>
    <property type="molecule type" value="Genomic_DNA"/>
</dbReference>
<evidence type="ECO:0000256" key="5">
    <source>
        <dbReference type="ARBA" id="ARBA00023002"/>
    </source>
</evidence>
<dbReference type="OrthoDB" id="9809970at2"/>
<dbReference type="InterPro" id="IPR016161">
    <property type="entry name" value="Ald_DH/histidinol_DH"/>
</dbReference>
<protein>
    <recommendedName>
        <fullName evidence="7">Gamma-glutamyl phosphate reductase</fullName>
        <shortName evidence="7">GPR</shortName>
        <ecNumber evidence="7">1.2.1.41</ecNumber>
    </recommendedName>
    <alternativeName>
        <fullName evidence="7">Glutamate-5-semialdehyde dehydrogenase</fullName>
    </alternativeName>
    <alternativeName>
        <fullName evidence="7">Glutamyl-gamma-semialdehyde dehydrogenase</fullName>
        <shortName evidence="7">GSA dehydrogenase</shortName>
    </alternativeName>
</protein>
<keyword evidence="2 7" id="KW-0028">Amino-acid biosynthesis</keyword>
<keyword evidence="4 7" id="KW-0521">NADP</keyword>
<organism evidence="9 10">
    <name type="scientific">Mesobacillus subterraneus</name>
    <dbReference type="NCBI Taxonomy" id="285983"/>
    <lineage>
        <taxon>Bacteria</taxon>
        <taxon>Bacillati</taxon>
        <taxon>Bacillota</taxon>
        <taxon>Bacilli</taxon>
        <taxon>Bacillales</taxon>
        <taxon>Bacillaceae</taxon>
        <taxon>Mesobacillus</taxon>
    </lineage>
</organism>
<dbReference type="HAMAP" id="MF_00412">
    <property type="entry name" value="ProA"/>
    <property type="match status" value="1"/>
</dbReference>
<keyword evidence="10" id="KW-1185">Reference proteome</keyword>
<dbReference type="Gene3D" id="3.40.309.10">
    <property type="entry name" value="Aldehyde Dehydrogenase, Chain A, domain 2"/>
    <property type="match status" value="1"/>
</dbReference>
<comment type="similarity">
    <text evidence="7">Belongs to the gamma-glutamyl phosphate reductase family.</text>
</comment>
<reference evidence="9 10" key="1">
    <citation type="submission" date="2015-01" db="EMBL/GenBank/DDBJ databases">
        <title>Draft genome sequences of the supercritical CO2 tolerant bacteria Bacillus subterraneus MITOT1 and Bacillus cereus MIT0214.</title>
        <authorList>
            <person name="Peet K.C."/>
            <person name="Thompson J.R."/>
        </authorList>
    </citation>
    <scope>NUCLEOTIDE SEQUENCE [LARGE SCALE GENOMIC DNA]</scope>
    <source>
        <strain evidence="9 10">MITOT1</strain>
    </source>
</reference>
<dbReference type="GO" id="GO:0050661">
    <property type="term" value="F:NADP binding"/>
    <property type="evidence" value="ECO:0007669"/>
    <property type="project" value="InterPro"/>
</dbReference>
<dbReference type="AlphaFoldDB" id="A0A0D6ZGQ1"/>
<dbReference type="Proteomes" id="UP000032512">
    <property type="component" value="Unassembled WGS sequence"/>
</dbReference>
<comment type="catalytic activity">
    <reaction evidence="6 7">
        <text>L-glutamate 5-semialdehyde + phosphate + NADP(+) = L-glutamyl 5-phosphate + NADPH + H(+)</text>
        <dbReference type="Rhea" id="RHEA:19541"/>
        <dbReference type="ChEBI" id="CHEBI:15378"/>
        <dbReference type="ChEBI" id="CHEBI:43474"/>
        <dbReference type="ChEBI" id="CHEBI:57783"/>
        <dbReference type="ChEBI" id="CHEBI:58066"/>
        <dbReference type="ChEBI" id="CHEBI:58274"/>
        <dbReference type="ChEBI" id="CHEBI:58349"/>
        <dbReference type="EC" id="1.2.1.41"/>
    </reaction>
</comment>
<dbReference type="GO" id="GO:0055129">
    <property type="term" value="P:L-proline biosynthetic process"/>
    <property type="evidence" value="ECO:0007669"/>
    <property type="project" value="UniProtKB-UniRule"/>
</dbReference>
<evidence type="ECO:0000259" key="8">
    <source>
        <dbReference type="Pfam" id="PF00171"/>
    </source>
</evidence>
<dbReference type="RefSeq" id="WP_044390463.1">
    <property type="nucleotide sequence ID" value="NZ_JXIQ01000010.1"/>
</dbReference>
<evidence type="ECO:0000256" key="1">
    <source>
        <dbReference type="ARBA" id="ARBA00004985"/>
    </source>
</evidence>
<keyword evidence="3 7" id="KW-0641">Proline biosynthesis</keyword>
<dbReference type="PIRSF" id="PIRSF000151">
    <property type="entry name" value="GPR"/>
    <property type="match status" value="1"/>
</dbReference>
<dbReference type="NCBIfam" id="TIGR00407">
    <property type="entry name" value="proA"/>
    <property type="match status" value="1"/>
</dbReference>
<dbReference type="FunFam" id="3.40.309.10:FF:000006">
    <property type="entry name" value="Gamma-glutamyl phosphate reductase"/>
    <property type="match status" value="1"/>
</dbReference>
<sequence length="414" mass="45012">MSTNELIQKGEKAKQAASLLAKKTTKQKNDALKLISIQLIEEKEFILAENKKDLTAGQQNGMSESMLDRLKLDEASLKEMANAVMSLTLLKDPVGEMIEQWQRPNGLLISQIRVPLGVIGMIYEARPNVTVDASSLCLKTGNSVLLRGSSTAIRSNKAIVRVIHRALEKSELPAEAVQLVEDTGRQTASEMFKLNRYLDVLIPRGGAKLIKTVVENSTVPVLETGAGNCHVFIDESAGKEMAINIAVNAKTQRPSVCNACETILVHENWAAMHLQELVEILQDKGVTIHGDGRVPGNKIIPATKEDWATEFLGLEVAIKVVGSTDEAISHINLYGTKHSEAIVSSNSENVNKFFNEVDAAAVYHNASTRFTDGFEFGFGAEIGISTQKLHARGPMGLPALTSTKYIINGNGQVK</sequence>
<dbReference type="Gene3D" id="3.40.605.10">
    <property type="entry name" value="Aldehyde Dehydrogenase, Chain A, domain 1"/>
    <property type="match status" value="1"/>
</dbReference>